<proteinExistence type="inferred from homology"/>
<evidence type="ECO:0000256" key="3">
    <source>
        <dbReference type="RuleBase" id="RU366011"/>
    </source>
</evidence>
<evidence type="ECO:0000313" key="6">
    <source>
        <dbReference type="Proteomes" id="UP000659697"/>
    </source>
</evidence>
<comment type="similarity">
    <text evidence="3">Belongs to the peroxiredoxin family. Prx5 subfamily.</text>
</comment>
<evidence type="ECO:0000313" key="5">
    <source>
        <dbReference type="EMBL" id="GHG72524.1"/>
    </source>
</evidence>
<dbReference type="CDD" id="cd03013">
    <property type="entry name" value="PRX5_like"/>
    <property type="match status" value="1"/>
</dbReference>
<dbReference type="Gene3D" id="3.40.30.10">
    <property type="entry name" value="Glutaredoxin"/>
    <property type="match status" value="1"/>
</dbReference>
<dbReference type="SUPFAM" id="SSF52833">
    <property type="entry name" value="Thioredoxin-like"/>
    <property type="match status" value="1"/>
</dbReference>
<dbReference type="PANTHER" id="PTHR10430:SF16">
    <property type="entry name" value="PEROXIREDOXIN-5, MITOCHONDRIAL"/>
    <property type="match status" value="1"/>
</dbReference>
<dbReference type="EC" id="1.11.1.27" evidence="3"/>
<keyword evidence="3" id="KW-0676">Redox-active center</keyword>
<name>A0ABQ3L069_9ALTE</name>
<keyword evidence="3" id="KW-0049">Antioxidant</keyword>
<accession>A0ABQ3L069</accession>
<dbReference type="PANTHER" id="PTHR10430">
    <property type="entry name" value="PEROXIREDOXIN"/>
    <property type="match status" value="1"/>
</dbReference>
<comment type="catalytic activity">
    <reaction evidence="3">
        <text>a hydroperoxide + 2 glutathione = an alcohol + glutathione disulfide + H2O</text>
        <dbReference type="Rhea" id="RHEA:62632"/>
        <dbReference type="ChEBI" id="CHEBI:15377"/>
        <dbReference type="ChEBI" id="CHEBI:30879"/>
        <dbReference type="ChEBI" id="CHEBI:35924"/>
        <dbReference type="ChEBI" id="CHEBI:57925"/>
        <dbReference type="ChEBI" id="CHEBI:58297"/>
        <dbReference type="EC" id="1.11.1.27"/>
    </reaction>
</comment>
<feature type="domain" description="Thioredoxin" evidence="4">
    <location>
        <begin position="3"/>
        <end position="158"/>
    </location>
</feature>
<evidence type="ECO:0000256" key="1">
    <source>
        <dbReference type="ARBA" id="ARBA00022559"/>
    </source>
</evidence>
<dbReference type="Pfam" id="PF08534">
    <property type="entry name" value="Redoxin"/>
    <property type="match status" value="1"/>
</dbReference>
<dbReference type="InterPro" id="IPR013766">
    <property type="entry name" value="Thioredoxin_domain"/>
</dbReference>
<protein>
    <recommendedName>
        <fullName evidence="3">Glutathione-dependent peroxiredoxin</fullName>
        <ecNumber evidence="3">1.11.1.27</ecNumber>
    </recommendedName>
</protein>
<comment type="function">
    <text evidence="3">Thiol-specific peroxidase that catalyzes the reduction of hydrogen peroxide and organic hydroperoxides to water and alcohols, respectively. Plays a role in cell protection against oxidative stress by detoxifying peroxides.</text>
</comment>
<keyword evidence="6" id="KW-1185">Reference proteome</keyword>
<dbReference type="InterPro" id="IPR013740">
    <property type="entry name" value="Redoxin"/>
</dbReference>
<evidence type="ECO:0000259" key="4">
    <source>
        <dbReference type="PROSITE" id="PS51352"/>
    </source>
</evidence>
<dbReference type="PROSITE" id="PS51352">
    <property type="entry name" value="THIOREDOXIN_2"/>
    <property type="match status" value="1"/>
</dbReference>
<dbReference type="Proteomes" id="UP000659697">
    <property type="component" value="Unassembled WGS sequence"/>
</dbReference>
<reference evidence="6" key="1">
    <citation type="journal article" date="2019" name="Int. J. Syst. Evol. Microbiol.">
        <title>The Global Catalogue of Microorganisms (GCM) 10K type strain sequencing project: providing services to taxonomists for standard genome sequencing and annotation.</title>
        <authorList>
            <consortium name="The Broad Institute Genomics Platform"/>
            <consortium name="The Broad Institute Genome Sequencing Center for Infectious Disease"/>
            <person name="Wu L."/>
            <person name="Ma J."/>
        </authorList>
    </citation>
    <scope>NUCLEOTIDE SEQUENCE [LARGE SCALE GENOMIC DNA]</scope>
    <source>
        <strain evidence="6">CGMCC 1.7003</strain>
    </source>
</reference>
<keyword evidence="2 3" id="KW-0560">Oxidoreductase</keyword>
<dbReference type="EMBL" id="BNAO01000006">
    <property type="protein sequence ID" value="GHG72524.1"/>
    <property type="molecule type" value="Genomic_DNA"/>
</dbReference>
<keyword evidence="1 3" id="KW-0575">Peroxidase</keyword>
<comment type="caution">
    <text evidence="5">The sequence shown here is derived from an EMBL/GenBank/DDBJ whole genome shotgun (WGS) entry which is preliminary data.</text>
</comment>
<evidence type="ECO:0000256" key="2">
    <source>
        <dbReference type="ARBA" id="ARBA00023002"/>
    </source>
</evidence>
<dbReference type="InterPro" id="IPR037944">
    <property type="entry name" value="PRX5-like"/>
</dbReference>
<sequence length="158" mass="16599">MMIKVGDKLPAATFAQLTADGMQNPTTSDIFAGKKVVLFAVPGAFTPTCSAAHLPGYIALADQIKAKGVDSIVCIAVNDAFVMKAWADSQNAEEITFLADGGASFHKAIDLTMETGDFGGLRSQRYAMIVEDGVVTLLNVEAPKSFEVSKAEVVLAAL</sequence>
<dbReference type="InterPro" id="IPR036249">
    <property type="entry name" value="Thioredoxin-like_sf"/>
</dbReference>
<gene>
    <name evidence="5" type="ORF">GCM10010919_24890</name>
</gene>
<organism evidence="5 6">
    <name type="scientific">Alishewanella longhuensis</name>
    <dbReference type="NCBI Taxonomy" id="1091037"/>
    <lineage>
        <taxon>Bacteria</taxon>
        <taxon>Pseudomonadati</taxon>
        <taxon>Pseudomonadota</taxon>
        <taxon>Gammaproteobacteria</taxon>
        <taxon>Alteromonadales</taxon>
        <taxon>Alteromonadaceae</taxon>
        <taxon>Alishewanella</taxon>
    </lineage>
</organism>